<keyword evidence="4" id="KW-0378">Hydrolase</keyword>
<evidence type="ECO:0000313" key="6">
    <source>
        <dbReference type="EMBL" id="CAE0472341.1"/>
    </source>
</evidence>
<proteinExistence type="inferred from homology"/>
<dbReference type="AlphaFoldDB" id="A0A7S3QBJ3"/>
<dbReference type="GO" id="GO:0046872">
    <property type="term" value="F:metal ion binding"/>
    <property type="evidence" value="ECO:0007669"/>
    <property type="project" value="UniProtKB-KW"/>
</dbReference>
<dbReference type="EMBL" id="HBIO01022362">
    <property type="protein sequence ID" value="CAE0472341.1"/>
    <property type="molecule type" value="Transcribed_RNA"/>
</dbReference>
<dbReference type="GO" id="GO:0006508">
    <property type="term" value="P:proteolysis"/>
    <property type="evidence" value="ECO:0007669"/>
    <property type="project" value="UniProtKB-KW"/>
</dbReference>
<evidence type="ECO:0000256" key="2">
    <source>
        <dbReference type="ARBA" id="ARBA00022670"/>
    </source>
</evidence>
<dbReference type="GO" id="GO:0008233">
    <property type="term" value="F:peptidase activity"/>
    <property type="evidence" value="ECO:0007669"/>
    <property type="project" value="UniProtKB-KW"/>
</dbReference>
<comment type="similarity">
    <text evidence="1">Belongs to the peptidase M20A family.</text>
</comment>
<dbReference type="PANTHER" id="PTHR43270:SF4">
    <property type="entry name" value="CARNOSINE DIPEPTIDASE 2, ISOFORM A"/>
    <property type="match status" value="1"/>
</dbReference>
<name>A0A7S3QBJ3_9STRA</name>
<dbReference type="InterPro" id="IPR051458">
    <property type="entry name" value="Cyt/Met_Dipeptidase"/>
</dbReference>
<dbReference type="InterPro" id="IPR001261">
    <property type="entry name" value="ArgE/DapE_CS"/>
</dbReference>
<gene>
    <name evidence="6" type="ORF">CDEB00056_LOCUS17194</name>
</gene>
<dbReference type="PANTHER" id="PTHR43270">
    <property type="entry name" value="BETA-ALA-HIS DIPEPTIDASE"/>
    <property type="match status" value="1"/>
</dbReference>
<dbReference type="Pfam" id="PF07687">
    <property type="entry name" value="M20_dimer"/>
    <property type="match status" value="1"/>
</dbReference>
<evidence type="ECO:0000259" key="5">
    <source>
        <dbReference type="Pfam" id="PF07687"/>
    </source>
</evidence>
<evidence type="ECO:0000256" key="1">
    <source>
        <dbReference type="ARBA" id="ARBA00006247"/>
    </source>
</evidence>
<keyword evidence="2" id="KW-0645">Protease</keyword>
<dbReference type="Gene3D" id="3.40.630.10">
    <property type="entry name" value="Zn peptidases"/>
    <property type="match status" value="1"/>
</dbReference>
<dbReference type="Gene3D" id="3.30.70.360">
    <property type="match status" value="1"/>
</dbReference>
<dbReference type="PROSITE" id="PS00759">
    <property type="entry name" value="ARGE_DAPE_CPG2_2"/>
    <property type="match status" value="1"/>
</dbReference>
<organism evidence="6">
    <name type="scientific">Chaetoceros debilis</name>
    <dbReference type="NCBI Taxonomy" id="122233"/>
    <lineage>
        <taxon>Eukaryota</taxon>
        <taxon>Sar</taxon>
        <taxon>Stramenopiles</taxon>
        <taxon>Ochrophyta</taxon>
        <taxon>Bacillariophyta</taxon>
        <taxon>Coscinodiscophyceae</taxon>
        <taxon>Chaetocerotophycidae</taxon>
        <taxon>Chaetocerotales</taxon>
        <taxon>Chaetocerotaceae</taxon>
        <taxon>Chaetoceros</taxon>
    </lineage>
</organism>
<dbReference type="Pfam" id="PF01546">
    <property type="entry name" value="Peptidase_M20"/>
    <property type="match status" value="1"/>
</dbReference>
<evidence type="ECO:0000256" key="3">
    <source>
        <dbReference type="ARBA" id="ARBA00022723"/>
    </source>
</evidence>
<dbReference type="CDD" id="cd05676">
    <property type="entry name" value="M20_dipept_like_CNDP"/>
    <property type="match status" value="1"/>
</dbReference>
<dbReference type="InterPro" id="IPR002933">
    <property type="entry name" value="Peptidase_M20"/>
</dbReference>
<keyword evidence="3" id="KW-0479">Metal-binding</keyword>
<reference evidence="6" key="1">
    <citation type="submission" date="2021-01" db="EMBL/GenBank/DDBJ databases">
        <authorList>
            <person name="Corre E."/>
            <person name="Pelletier E."/>
            <person name="Niang G."/>
            <person name="Scheremetjew M."/>
            <person name="Finn R."/>
            <person name="Kale V."/>
            <person name="Holt S."/>
            <person name="Cochrane G."/>
            <person name="Meng A."/>
            <person name="Brown T."/>
            <person name="Cohen L."/>
        </authorList>
    </citation>
    <scope>NUCLEOTIDE SEQUENCE</scope>
    <source>
        <strain evidence="6">MM31A-1</strain>
    </source>
</reference>
<dbReference type="InterPro" id="IPR011650">
    <property type="entry name" value="Peptidase_M20_dimer"/>
</dbReference>
<protein>
    <recommendedName>
        <fullName evidence="5">Peptidase M20 dimerisation domain-containing protein</fullName>
    </recommendedName>
</protein>
<sequence>MMPNPVSTDDRPLPPILLAEFMVDPEKKTVCVYGHLDVQPAKMEDGWDTEPFVLTEKDGKLYGRGSTDDKGPALSWLWVIEAHQQLGIELPVNIKMMFEGMEEYGSDGMFEAIADQAQSGKFLNDVDFFCISDNYWLGKTKPCITYGLRGLAYFELSVQCAEQDLHSGVLGGVVHEAMTDLIHLMASLVEPGTGKILVDGIMEDVDPVTEEERKLYESIEFDLEEMKESCKVKTISDKLLSDDKVSVLMNRWRYPTLSLHGIEGAFSDVGAKTVIPAKSIGKFSMRLVPNQDPDKVEKQTKAYLAKVFEKLGSPNKLKVEMVHSAKAWLSSTTHPNYDAAAKAIERVYGVEPDFTREGGSIPITSAFEDATQMNVLLLPVGACDDMAHSQNEKFNKSNMLNAIKVLGVYLHELGNIKGPKPSKCRCEPLTPEDLAMPGAFARAFNCKCEM</sequence>
<evidence type="ECO:0000256" key="4">
    <source>
        <dbReference type="ARBA" id="ARBA00022801"/>
    </source>
</evidence>
<feature type="domain" description="Peptidase M20 dimerisation" evidence="5">
    <location>
        <begin position="146"/>
        <end position="309"/>
    </location>
</feature>
<accession>A0A7S3QBJ3</accession>
<dbReference type="SUPFAM" id="SSF53187">
    <property type="entry name" value="Zn-dependent exopeptidases"/>
    <property type="match status" value="1"/>
</dbReference>